<comment type="subcellular location">
    <subcellularLocation>
        <location evidence="1">Membrane</location>
    </subcellularLocation>
</comment>
<evidence type="ECO:0000256" key="3">
    <source>
        <dbReference type="ARBA" id="ARBA00022989"/>
    </source>
</evidence>
<evidence type="ECO:0000259" key="5">
    <source>
        <dbReference type="SMART" id="SM01158"/>
    </source>
</evidence>
<protein>
    <recommendedName>
        <fullName evidence="5">Armadillo-like helical domain-containing protein</fullName>
    </recommendedName>
</protein>
<evidence type="ECO:0000256" key="2">
    <source>
        <dbReference type="ARBA" id="ARBA00022692"/>
    </source>
</evidence>
<dbReference type="GO" id="GO:0005829">
    <property type="term" value="C:cytosol"/>
    <property type="evidence" value="ECO:0007669"/>
    <property type="project" value="TreeGrafter"/>
</dbReference>
<dbReference type="PANTHER" id="PTHR13608:SF3">
    <property type="entry name" value="ARMADILLO-LIKE HELICAL DOMAIN-CONTAINING PROTEIN 3"/>
    <property type="match status" value="1"/>
</dbReference>
<dbReference type="Pfam" id="PF08427">
    <property type="entry name" value="ARMH3_C"/>
    <property type="match status" value="1"/>
</dbReference>
<dbReference type="PANTHER" id="PTHR13608">
    <property type="entry name" value="ARMADILLO-LIKE HELICAL DOMAIN-CONTAINING PROTEIN 3"/>
    <property type="match status" value="1"/>
</dbReference>
<dbReference type="InterPro" id="IPR039868">
    <property type="entry name" value="ARMD3-like"/>
</dbReference>
<organism evidence="6 7">
    <name type="scientific">Rickenella mellea</name>
    <dbReference type="NCBI Taxonomy" id="50990"/>
    <lineage>
        <taxon>Eukaryota</taxon>
        <taxon>Fungi</taxon>
        <taxon>Dikarya</taxon>
        <taxon>Basidiomycota</taxon>
        <taxon>Agaricomycotina</taxon>
        <taxon>Agaricomycetes</taxon>
        <taxon>Hymenochaetales</taxon>
        <taxon>Rickenellaceae</taxon>
        <taxon>Rickenella</taxon>
    </lineage>
</organism>
<dbReference type="STRING" id="50990.A0A4Y7QM60"/>
<reference evidence="6 7" key="1">
    <citation type="submission" date="2018-06" db="EMBL/GenBank/DDBJ databases">
        <title>A transcriptomic atlas of mushroom development highlights an independent origin of complex multicellularity.</title>
        <authorList>
            <consortium name="DOE Joint Genome Institute"/>
            <person name="Krizsan K."/>
            <person name="Almasi E."/>
            <person name="Merenyi Z."/>
            <person name="Sahu N."/>
            <person name="Viragh M."/>
            <person name="Koszo T."/>
            <person name="Mondo S."/>
            <person name="Kiss B."/>
            <person name="Balint B."/>
            <person name="Kues U."/>
            <person name="Barry K."/>
            <person name="Hegedus J.C."/>
            <person name="Henrissat B."/>
            <person name="Johnson J."/>
            <person name="Lipzen A."/>
            <person name="Ohm R."/>
            <person name="Nagy I."/>
            <person name="Pangilinan J."/>
            <person name="Yan J."/>
            <person name="Xiong Y."/>
            <person name="Grigoriev I.V."/>
            <person name="Hibbett D.S."/>
            <person name="Nagy L.G."/>
        </authorList>
    </citation>
    <scope>NUCLEOTIDE SEQUENCE [LARGE SCALE GENOMIC DNA]</scope>
    <source>
        <strain evidence="6 7">SZMC22713</strain>
    </source>
</reference>
<dbReference type="AlphaFoldDB" id="A0A4Y7QM60"/>
<evidence type="ECO:0000256" key="4">
    <source>
        <dbReference type="ARBA" id="ARBA00023136"/>
    </source>
</evidence>
<dbReference type="EMBL" id="ML170157">
    <property type="protein sequence ID" value="TDL28331.1"/>
    <property type="molecule type" value="Genomic_DNA"/>
</dbReference>
<dbReference type="InterPro" id="IPR013636">
    <property type="entry name" value="ARMH3_C"/>
</dbReference>
<accession>A0A4Y7QM60</accession>
<gene>
    <name evidence="6" type="ORF">BD410DRAFT_737549</name>
</gene>
<keyword evidence="3" id="KW-1133">Transmembrane helix</keyword>
<feature type="domain" description="Armadillo-like helical" evidence="5">
    <location>
        <begin position="294"/>
        <end position="498"/>
    </location>
</feature>
<keyword evidence="7" id="KW-1185">Reference proteome</keyword>
<dbReference type="OrthoDB" id="2012278at2759"/>
<keyword evidence="4" id="KW-0472">Membrane</keyword>
<evidence type="ECO:0000313" key="6">
    <source>
        <dbReference type="EMBL" id="TDL28331.1"/>
    </source>
</evidence>
<dbReference type="Proteomes" id="UP000294933">
    <property type="component" value="Unassembled WGS sequence"/>
</dbReference>
<evidence type="ECO:0000313" key="7">
    <source>
        <dbReference type="Proteomes" id="UP000294933"/>
    </source>
</evidence>
<dbReference type="GO" id="GO:0016020">
    <property type="term" value="C:membrane"/>
    <property type="evidence" value="ECO:0007669"/>
    <property type="project" value="UniProtKB-SubCell"/>
</dbReference>
<sequence>MELFAGNVSDSDKVFLNFMKTTDNVLGDTTAPAKLRHQVLQLAITFACGINQLSPRAYLLRRNLVPAITSMINSPDTQAFTFEAVFLLAIVANFHKSDAAKLNPYLRSLKDLDDVAVMKTICWSANFALYRVIKAYQDISDDSPPTFATSVGSLFASLRPDRALSSTPIDPPRELFKNQPIQASVILLPLYEFVHLNDIFATVLVESILSPPGDIKATNSSSRLPLPHTVLTISSYILTHASSVSSRRAVAYANLCLHILLVAAENDVILSAFSQAQKSPSPVRLCRQRLPLLPILPPAHPLTCALLDCCVLWLKHNLHKRLEVHSYIICIWIVHRVIYFLCKTKSRLEYHWQELWRALLVLLDFLTNKLDGIDSRDGADRLVQETVVLIDFALCHAEAFLESPQAVHQFIYEVVRASSTLQKQKVSLQRSSMTGAARTSQNSRLLSMAFEALKSTTAIAAHYEEKIQASKGSSAAAVLRIIAKDVDRDGVHGGKDRLEDDLM</sequence>
<name>A0A4Y7QM60_9AGAM</name>
<keyword evidence="2" id="KW-0812">Transmembrane</keyword>
<proteinExistence type="predicted"/>
<dbReference type="VEuPathDB" id="FungiDB:BD410DRAFT_737549"/>
<evidence type="ECO:0000256" key="1">
    <source>
        <dbReference type="ARBA" id="ARBA00004370"/>
    </source>
</evidence>
<dbReference type="SMART" id="SM01158">
    <property type="entry name" value="DUF1741"/>
    <property type="match status" value="1"/>
</dbReference>